<sequence>MADSASESDSSSIDGGPIMMPPSPITREQLQKRIESLQQQNRVLKVELETYKLRVKALQEENRNLRQASVIIQAKAEQEEEYISNTLMKKIQALKKEKETLAHHYEQEEECLTNDLSRKLTQLRQEKCRLEQTLEQEQECLVNKLMRKIEKLEAETLAKQINLEQLRREKVELENTLEQEQEALVNKLWKRMDKLETEKRMLQIKLDQPVSDPASPRDITNGDAASNLSSHIQTLRGEVSRLRNLLANAQQEHTEKMERYVKEERHIKEENLRLQRKLQLEVERREALCRHLSESESSLEMEEERHYNEIAAGGNVRTRAVSSPIPYNPSPSSSRPLSPGGGLVGLTQNTSREGLLVGNVGIPRCHACGLIYPAPNVIGNPFLSGNSSPPAPQLGVHPRSGQRTSERFIKPAIPPYSASQTSPASPMDTTKN</sequence>
<dbReference type="EMBL" id="GEDC01026803">
    <property type="protein sequence ID" value="JAS10495.1"/>
    <property type="molecule type" value="Transcribed_RNA"/>
</dbReference>
<gene>
    <name evidence="3" type="ORF">g.28549</name>
</gene>
<feature type="coiled-coil region" evidence="1">
    <location>
        <begin position="135"/>
        <end position="183"/>
    </location>
</feature>
<feature type="region of interest" description="Disordered" evidence="2">
    <location>
        <begin position="1"/>
        <end position="25"/>
    </location>
</feature>
<dbReference type="AlphaFoldDB" id="A0A1B6CB26"/>
<evidence type="ECO:0008006" key="4">
    <source>
        <dbReference type="Google" id="ProtNLM"/>
    </source>
</evidence>
<reference evidence="3" key="1">
    <citation type="submission" date="2015-12" db="EMBL/GenBank/DDBJ databases">
        <title>De novo transcriptome assembly of four potential Pierce s Disease insect vectors from Arizona vineyards.</title>
        <authorList>
            <person name="Tassone E.E."/>
        </authorList>
    </citation>
    <scope>NUCLEOTIDE SEQUENCE</scope>
</reference>
<keyword evidence="1" id="KW-0175">Coiled coil</keyword>
<dbReference type="PANTHER" id="PTHR15276:SF0">
    <property type="entry name" value="COILED-COIL DOMAIN-CONTAINING PROTEIN 6"/>
    <property type="match status" value="1"/>
</dbReference>
<name>A0A1B6CB26_9HEMI</name>
<feature type="region of interest" description="Disordered" evidence="2">
    <location>
        <begin position="383"/>
        <end position="432"/>
    </location>
</feature>
<protein>
    <recommendedName>
        <fullName evidence="4">Coiled-coil domain-containing protein 6</fullName>
    </recommendedName>
</protein>
<accession>A0A1B6CB26</accession>
<organism evidence="3">
    <name type="scientific">Clastoptera arizonana</name>
    <name type="common">Arizona spittle bug</name>
    <dbReference type="NCBI Taxonomy" id="38151"/>
    <lineage>
        <taxon>Eukaryota</taxon>
        <taxon>Metazoa</taxon>
        <taxon>Ecdysozoa</taxon>
        <taxon>Arthropoda</taxon>
        <taxon>Hexapoda</taxon>
        <taxon>Insecta</taxon>
        <taxon>Pterygota</taxon>
        <taxon>Neoptera</taxon>
        <taxon>Paraneoptera</taxon>
        <taxon>Hemiptera</taxon>
        <taxon>Auchenorrhyncha</taxon>
        <taxon>Cercopoidea</taxon>
        <taxon>Clastopteridae</taxon>
        <taxon>Clastoptera</taxon>
    </lineage>
</organism>
<feature type="compositionally biased region" description="Low complexity" evidence="2">
    <location>
        <begin position="322"/>
        <end position="338"/>
    </location>
</feature>
<feature type="compositionally biased region" description="Low complexity" evidence="2">
    <location>
        <begin position="1"/>
        <end position="12"/>
    </location>
</feature>
<dbReference type="PANTHER" id="PTHR15276">
    <property type="entry name" value="H4 D10S170 PROTEIN-RELATED"/>
    <property type="match status" value="1"/>
</dbReference>
<dbReference type="InterPro" id="IPR019152">
    <property type="entry name" value="DUF2046"/>
</dbReference>
<feature type="coiled-coil region" evidence="1">
    <location>
        <begin position="27"/>
        <end position="111"/>
    </location>
</feature>
<feature type="compositionally biased region" description="Polar residues" evidence="2">
    <location>
        <begin position="417"/>
        <end position="432"/>
    </location>
</feature>
<evidence type="ECO:0000256" key="1">
    <source>
        <dbReference type="SAM" id="Coils"/>
    </source>
</evidence>
<feature type="coiled-coil region" evidence="1">
    <location>
        <begin position="232"/>
        <end position="277"/>
    </location>
</feature>
<evidence type="ECO:0000313" key="3">
    <source>
        <dbReference type="EMBL" id="JAS10495.1"/>
    </source>
</evidence>
<proteinExistence type="predicted"/>
<dbReference type="Pfam" id="PF09755">
    <property type="entry name" value="DUF2046"/>
    <property type="match status" value="1"/>
</dbReference>
<feature type="region of interest" description="Disordered" evidence="2">
    <location>
        <begin position="321"/>
        <end position="346"/>
    </location>
</feature>
<evidence type="ECO:0000256" key="2">
    <source>
        <dbReference type="SAM" id="MobiDB-lite"/>
    </source>
</evidence>